<evidence type="ECO:0000256" key="3">
    <source>
        <dbReference type="SAM" id="Coils"/>
    </source>
</evidence>
<dbReference type="NCBIfam" id="NF000355">
    <property type="entry name" value="ribo_prot_ABC_F"/>
    <property type="match status" value="1"/>
</dbReference>
<dbReference type="Proteomes" id="UP000317863">
    <property type="component" value="Unassembled WGS sequence"/>
</dbReference>
<dbReference type="OrthoDB" id="9801441at2"/>
<dbReference type="Pfam" id="PF00005">
    <property type="entry name" value="ABC_tran"/>
    <property type="match status" value="2"/>
</dbReference>
<dbReference type="CDD" id="cd03221">
    <property type="entry name" value="ABCF_EF-3"/>
    <property type="match status" value="1"/>
</dbReference>
<dbReference type="InterPro" id="IPR003439">
    <property type="entry name" value="ABC_transporter-like_ATP-bd"/>
</dbReference>
<dbReference type="InterPro" id="IPR051309">
    <property type="entry name" value="ABCF_ATPase"/>
</dbReference>
<feature type="coiled-coil region" evidence="3">
    <location>
        <begin position="293"/>
        <end position="327"/>
    </location>
</feature>
<sequence length="523" mass="60686">MAQIKINNLTFQYDSYGEDVFKNVSIVLDTNWKLGLVGRNGRGKTTLLKLLMGEYKYSGQINSSVEFDYFPMEVKNKKELAINVMREVIAPFDKWESEMEFYSKDTKYIKEYGDVFDKYISHDGYIINELIEKEICKIGLKVDILDRIFDTLSQGEQNKLLLAALFLRKNKFILIDEPTNHLDTDGRKCVSEYLNKKKGFILVSHDRNFIDEIVDHIMSINKSNIDIQKGNYSTWYLNNERRDNFEKAENEKLLKEIDRLKIASNQKSKWSNAAESSKFGSGPVDRGYIGHKAAKMMKRSKSLEKRQNKAIEEKRKLLKNIETVENLSIHNMKHEKNIFISTTGLQIKYDNKILNKPIDFELKSGERIWLKGKNGSGKSSIIKLIIGEKIDYLGNINVSGKISYVSQSTDYLKGKIEDFVKDKDVDIQHLKSSLIQLGFKREQFEKNIGEWSEGQKKKLLIATSLCEDAEIYIWDEPLNFVDIISRIQIENMIIDNNITMIFVEHDEYFGQNICTKVVEVMPK</sequence>
<organism evidence="5 6">
    <name type="scientific">Peptacetobacter hominis</name>
    <dbReference type="NCBI Taxonomy" id="2743610"/>
    <lineage>
        <taxon>Bacteria</taxon>
        <taxon>Bacillati</taxon>
        <taxon>Bacillota</taxon>
        <taxon>Clostridia</taxon>
        <taxon>Peptostreptococcales</taxon>
        <taxon>Peptostreptococcaceae</taxon>
        <taxon>Peptacetobacter</taxon>
    </lineage>
</organism>
<dbReference type="RefSeq" id="WP_142536239.1">
    <property type="nucleotide sequence ID" value="NZ_SGJB01000012.1"/>
</dbReference>
<dbReference type="PANTHER" id="PTHR42855:SF2">
    <property type="entry name" value="DRUG RESISTANCE ABC TRANSPORTER,ATP-BINDING PROTEIN"/>
    <property type="match status" value="1"/>
</dbReference>
<feature type="domain" description="ABC transporter" evidence="4">
    <location>
        <begin position="333"/>
        <end position="521"/>
    </location>
</feature>
<comment type="caution">
    <text evidence="5">The sequence shown here is derived from an EMBL/GenBank/DDBJ whole genome shotgun (WGS) entry which is preliminary data.</text>
</comment>
<feature type="domain" description="ABC transporter" evidence="4">
    <location>
        <begin position="4"/>
        <end position="247"/>
    </location>
</feature>
<reference evidence="5 6" key="1">
    <citation type="submission" date="2019-02" db="EMBL/GenBank/DDBJ databases">
        <title>Peptostreptococcaceae bacterium ZHW00191 nov., a new bacterium isolated from the human gut.</title>
        <authorList>
            <person name="Zhou H.-W."/>
            <person name="Chen X.-J."/>
        </authorList>
    </citation>
    <scope>NUCLEOTIDE SEQUENCE [LARGE SCALE GENOMIC DNA]</scope>
    <source>
        <strain evidence="5 6">ZHW00191</strain>
    </source>
</reference>
<proteinExistence type="predicted"/>
<keyword evidence="1" id="KW-0547">Nucleotide-binding</keyword>
<dbReference type="GO" id="GO:0016887">
    <property type="term" value="F:ATP hydrolysis activity"/>
    <property type="evidence" value="ECO:0007669"/>
    <property type="project" value="InterPro"/>
</dbReference>
<keyword evidence="3" id="KW-0175">Coiled coil</keyword>
<evidence type="ECO:0000256" key="2">
    <source>
        <dbReference type="ARBA" id="ARBA00022840"/>
    </source>
</evidence>
<keyword evidence="6" id="KW-1185">Reference proteome</keyword>
<dbReference type="SUPFAM" id="SSF52540">
    <property type="entry name" value="P-loop containing nucleoside triphosphate hydrolases"/>
    <property type="match status" value="2"/>
</dbReference>
<evidence type="ECO:0000256" key="1">
    <source>
        <dbReference type="ARBA" id="ARBA00022741"/>
    </source>
</evidence>
<evidence type="ECO:0000259" key="4">
    <source>
        <dbReference type="PROSITE" id="PS50893"/>
    </source>
</evidence>
<dbReference type="GO" id="GO:0005524">
    <property type="term" value="F:ATP binding"/>
    <property type="evidence" value="ECO:0007669"/>
    <property type="project" value="UniProtKB-KW"/>
</dbReference>
<accession>A0A544QU80</accession>
<keyword evidence="2" id="KW-0067">ATP-binding</keyword>
<dbReference type="Gene3D" id="3.40.50.300">
    <property type="entry name" value="P-loop containing nucleotide triphosphate hydrolases"/>
    <property type="match status" value="2"/>
</dbReference>
<dbReference type="PANTHER" id="PTHR42855">
    <property type="entry name" value="ABC TRANSPORTER ATP-BINDING SUBUNIT"/>
    <property type="match status" value="1"/>
</dbReference>
<evidence type="ECO:0000313" key="5">
    <source>
        <dbReference type="EMBL" id="TQQ84259.1"/>
    </source>
</evidence>
<protein>
    <submittedName>
        <fullName evidence="5">ABC-F type ribosomal protection protein</fullName>
    </submittedName>
</protein>
<dbReference type="PROSITE" id="PS00211">
    <property type="entry name" value="ABC_TRANSPORTER_1"/>
    <property type="match status" value="1"/>
</dbReference>
<dbReference type="InterPro" id="IPR003593">
    <property type="entry name" value="AAA+_ATPase"/>
</dbReference>
<dbReference type="FunFam" id="3.40.50.300:FF:000011">
    <property type="entry name" value="Putative ABC transporter ATP-binding component"/>
    <property type="match status" value="1"/>
</dbReference>
<dbReference type="EMBL" id="SGJB01000012">
    <property type="protein sequence ID" value="TQQ84259.1"/>
    <property type="molecule type" value="Genomic_DNA"/>
</dbReference>
<gene>
    <name evidence="5" type="primary">abc-f</name>
    <name evidence="5" type="ORF">EXD82_07185</name>
</gene>
<dbReference type="PROSITE" id="PS50893">
    <property type="entry name" value="ABC_TRANSPORTER_2"/>
    <property type="match status" value="2"/>
</dbReference>
<dbReference type="InterPro" id="IPR027417">
    <property type="entry name" value="P-loop_NTPase"/>
</dbReference>
<name>A0A544QU80_9FIRM</name>
<dbReference type="SMART" id="SM00382">
    <property type="entry name" value="AAA"/>
    <property type="match status" value="2"/>
</dbReference>
<dbReference type="InterPro" id="IPR017871">
    <property type="entry name" value="ABC_transporter-like_CS"/>
</dbReference>
<dbReference type="AlphaFoldDB" id="A0A544QU80"/>
<evidence type="ECO:0000313" key="6">
    <source>
        <dbReference type="Proteomes" id="UP000317863"/>
    </source>
</evidence>